<accession>A0AAX6T6U9</accession>
<evidence type="ECO:0000256" key="5">
    <source>
        <dbReference type="ARBA" id="ARBA00023136"/>
    </source>
</evidence>
<sequence length="269" mass="29156">MSNVGQLETDFYQSNYTIDNQEQSYNDASAYGDLYGPGEQQASGQSQPTPLVPLEMLTTASYSGLLFQPASNSEYYSQSPYIDSFDEEPPLLEELGINFDHIWQKTLTVLNPMKPADGSIMNEMDLAGPVLFCVTLGATLLLAGKVQFGYVYGMSAIGCLGIHALLNLMSAAGVSYGCVASVLGYCLLPMVILSSCAIFCSLQESPPLCLEQGHHGDPDSLGLHRMVQPLGFQDLHFSLGHERTAASHCLPLCLTLWTFCPSNSFLNSI</sequence>
<name>A0AAX6T6U9_HETGA</name>
<dbReference type="CTD" id="285525"/>
<feature type="region of interest" description="Disordered" evidence="7">
    <location>
        <begin position="28"/>
        <end position="49"/>
    </location>
</feature>
<dbReference type="RefSeq" id="XP_021118064.1">
    <property type="nucleotide sequence ID" value="XM_021262405.1"/>
</dbReference>
<keyword evidence="3 6" id="KW-0812">Transmembrane</keyword>
<reference evidence="10 11" key="1">
    <citation type="submission" date="2025-04" db="UniProtKB">
        <authorList>
            <consortium name="RefSeq"/>
        </authorList>
    </citation>
    <scope>IDENTIFICATION</scope>
</reference>
<evidence type="ECO:0000256" key="2">
    <source>
        <dbReference type="ARBA" id="ARBA00010596"/>
    </source>
</evidence>
<evidence type="ECO:0000313" key="14">
    <source>
        <dbReference type="RefSeq" id="XP_021118066.1"/>
    </source>
</evidence>
<feature type="transmembrane region" description="Helical" evidence="6">
    <location>
        <begin position="182"/>
        <end position="202"/>
    </location>
</feature>
<dbReference type="RefSeq" id="XP_021118067.1">
    <property type="nucleotide sequence ID" value="XM_021262408.1"/>
</dbReference>
<dbReference type="Proteomes" id="UP000694906">
    <property type="component" value="Unplaced"/>
</dbReference>
<keyword evidence="5 6" id="KW-0472">Membrane</keyword>
<evidence type="ECO:0000256" key="7">
    <source>
        <dbReference type="SAM" id="MobiDB-lite"/>
    </source>
</evidence>
<keyword evidence="9" id="KW-1185">Reference proteome</keyword>
<evidence type="ECO:0000259" key="8">
    <source>
        <dbReference type="Pfam" id="PF04893"/>
    </source>
</evidence>
<gene>
    <name evidence="10 11 12 13 14 15" type="primary">Yipf7</name>
</gene>
<protein>
    <recommendedName>
        <fullName evidence="6">Protein YIPF</fullName>
    </recommendedName>
</protein>
<dbReference type="GeneID" id="101723234"/>
<dbReference type="GO" id="GO:0005802">
    <property type="term" value="C:trans-Golgi network"/>
    <property type="evidence" value="ECO:0007669"/>
    <property type="project" value="TreeGrafter"/>
</dbReference>
<comment type="similarity">
    <text evidence="2 6">Belongs to the YIP1 family.</text>
</comment>
<evidence type="ECO:0000256" key="1">
    <source>
        <dbReference type="ARBA" id="ARBA00004141"/>
    </source>
</evidence>
<keyword evidence="4 6" id="KW-1133">Transmembrane helix</keyword>
<dbReference type="RefSeq" id="XP_021118065.1">
    <property type="nucleotide sequence ID" value="XM_021262406.1"/>
</dbReference>
<dbReference type="AlphaFoldDB" id="A0AAX6T6U9"/>
<proteinExistence type="inferred from homology"/>
<evidence type="ECO:0000313" key="15">
    <source>
        <dbReference type="RefSeq" id="XP_021118067.1"/>
    </source>
</evidence>
<dbReference type="RefSeq" id="XP_021118066.1">
    <property type="nucleotide sequence ID" value="XM_021262407.1"/>
</dbReference>
<dbReference type="RefSeq" id="XP_021118062.1">
    <property type="nucleotide sequence ID" value="XM_021262403.1"/>
</dbReference>
<dbReference type="PANTHER" id="PTHR21236:SF5">
    <property type="entry name" value="PROTEIN YIPF7"/>
    <property type="match status" value="1"/>
</dbReference>
<dbReference type="InterPro" id="IPR006977">
    <property type="entry name" value="Yip1_dom"/>
</dbReference>
<feature type="domain" description="Yip1" evidence="8">
    <location>
        <begin position="111"/>
        <end position="202"/>
    </location>
</feature>
<evidence type="ECO:0000256" key="3">
    <source>
        <dbReference type="ARBA" id="ARBA00022692"/>
    </source>
</evidence>
<evidence type="ECO:0000256" key="6">
    <source>
        <dbReference type="RuleBase" id="RU361264"/>
    </source>
</evidence>
<evidence type="ECO:0000313" key="9">
    <source>
        <dbReference type="Proteomes" id="UP000694906"/>
    </source>
</evidence>
<comment type="subcellular location">
    <subcellularLocation>
        <location evidence="6">Golgi apparatus membrane</location>
        <topology evidence="6">Multi-pass membrane protein</topology>
    </subcellularLocation>
    <subcellularLocation>
        <location evidence="1">Membrane</location>
        <topology evidence="1">Multi-pass membrane protein</topology>
    </subcellularLocation>
</comment>
<evidence type="ECO:0000313" key="10">
    <source>
        <dbReference type="RefSeq" id="XP_021118062.1"/>
    </source>
</evidence>
<feature type="transmembrane region" description="Helical" evidence="6">
    <location>
        <begin position="126"/>
        <end position="143"/>
    </location>
</feature>
<organism evidence="9 10">
    <name type="scientific">Heterocephalus glaber</name>
    <name type="common">Naked mole rat</name>
    <dbReference type="NCBI Taxonomy" id="10181"/>
    <lineage>
        <taxon>Eukaryota</taxon>
        <taxon>Metazoa</taxon>
        <taxon>Chordata</taxon>
        <taxon>Craniata</taxon>
        <taxon>Vertebrata</taxon>
        <taxon>Euteleostomi</taxon>
        <taxon>Mammalia</taxon>
        <taxon>Eutheria</taxon>
        <taxon>Euarchontoglires</taxon>
        <taxon>Glires</taxon>
        <taxon>Rodentia</taxon>
        <taxon>Hystricomorpha</taxon>
        <taxon>Bathyergidae</taxon>
        <taxon>Heterocephalus</taxon>
    </lineage>
</organism>
<dbReference type="GO" id="GO:0006888">
    <property type="term" value="P:endoplasmic reticulum to Golgi vesicle-mediated transport"/>
    <property type="evidence" value="ECO:0007669"/>
    <property type="project" value="InterPro"/>
</dbReference>
<dbReference type="GO" id="GO:0000139">
    <property type="term" value="C:Golgi membrane"/>
    <property type="evidence" value="ECO:0007669"/>
    <property type="project" value="UniProtKB-SubCell"/>
</dbReference>
<feature type="compositionally biased region" description="Polar residues" evidence="7">
    <location>
        <begin position="40"/>
        <end position="49"/>
    </location>
</feature>
<dbReference type="GO" id="GO:0048280">
    <property type="term" value="P:vesicle fusion with Golgi apparatus"/>
    <property type="evidence" value="ECO:0007669"/>
    <property type="project" value="TreeGrafter"/>
</dbReference>
<evidence type="ECO:0000256" key="4">
    <source>
        <dbReference type="ARBA" id="ARBA00022989"/>
    </source>
</evidence>
<dbReference type="PANTHER" id="PTHR21236">
    <property type="entry name" value="GOLGI MEMBRANE PROTEIN YIP1"/>
    <property type="match status" value="1"/>
</dbReference>
<comment type="caution">
    <text evidence="6">Lacks conserved residue(s) required for the propagation of feature annotation.</text>
</comment>
<evidence type="ECO:0000313" key="12">
    <source>
        <dbReference type="RefSeq" id="XP_021118064.1"/>
    </source>
</evidence>
<dbReference type="RefSeq" id="XP_021118063.1">
    <property type="nucleotide sequence ID" value="XM_021262404.1"/>
</dbReference>
<evidence type="ECO:0000313" key="11">
    <source>
        <dbReference type="RefSeq" id="XP_021118063.1"/>
    </source>
</evidence>
<evidence type="ECO:0000313" key="13">
    <source>
        <dbReference type="RefSeq" id="XP_021118065.1"/>
    </source>
</evidence>
<dbReference type="Pfam" id="PF04893">
    <property type="entry name" value="Yip1"/>
    <property type="match status" value="1"/>
</dbReference>
<dbReference type="InterPro" id="IPR045231">
    <property type="entry name" value="Yip1/4-like"/>
</dbReference>